<name>A0ABD2PV04_9PLAT</name>
<evidence type="ECO:0000313" key="2">
    <source>
        <dbReference type="Proteomes" id="UP001626550"/>
    </source>
</evidence>
<keyword evidence="2" id="KW-1185">Reference proteome</keyword>
<organism evidence="1 2">
    <name type="scientific">Cichlidogyrus casuarinus</name>
    <dbReference type="NCBI Taxonomy" id="1844966"/>
    <lineage>
        <taxon>Eukaryota</taxon>
        <taxon>Metazoa</taxon>
        <taxon>Spiralia</taxon>
        <taxon>Lophotrochozoa</taxon>
        <taxon>Platyhelminthes</taxon>
        <taxon>Monogenea</taxon>
        <taxon>Monopisthocotylea</taxon>
        <taxon>Dactylogyridea</taxon>
        <taxon>Ancyrocephalidae</taxon>
        <taxon>Cichlidogyrus</taxon>
    </lineage>
</organism>
<sequence>MAMAEHVANCRMSAGGSYSFKVYSRVGRSKGFHTLATLEALALERRSRHYAFRKPRFEAWL</sequence>
<comment type="caution">
    <text evidence="1">The sequence shown here is derived from an EMBL/GenBank/DDBJ whole genome shotgun (WGS) entry which is preliminary data.</text>
</comment>
<proteinExistence type="predicted"/>
<gene>
    <name evidence="1" type="ORF">Ciccas_010123</name>
</gene>
<accession>A0ABD2PV04</accession>
<dbReference type="AlphaFoldDB" id="A0ABD2PV04"/>
<protein>
    <submittedName>
        <fullName evidence="1">Uncharacterized protein</fullName>
    </submittedName>
</protein>
<dbReference type="EMBL" id="JBJKFK010002309">
    <property type="protein sequence ID" value="KAL3311297.1"/>
    <property type="molecule type" value="Genomic_DNA"/>
</dbReference>
<evidence type="ECO:0000313" key="1">
    <source>
        <dbReference type="EMBL" id="KAL3311297.1"/>
    </source>
</evidence>
<dbReference type="Proteomes" id="UP001626550">
    <property type="component" value="Unassembled WGS sequence"/>
</dbReference>
<reference evidence="1 2" key="1">
    <citation type="submission" date="2024-11" db="EMBL/GenBank/DDBJ databases">
        <title>Adaptive evolution of stress response genes in parasites aligns with host niche diversity.</title>
        <authorList>
            <person name="Hahn C."/>
            <person name="Resl P."/>
        </authorList>
    </citation>
    <scope>NUCLEOTIDE SEQUENCE [LARGE SCALE GENOMIC DNA]</scope>
    <source>
        <strain evidence="1">EGGRZ-B1_66</strain>
        <tissue evidence="1">Body</tissue>
    </source>
</reference>